<keyword evidence="1" id="KW-0547">Nucleotide-binding</keyword>
<dbReference type="GO" id="GO:0006890">
    <property type="term" value="P:retrograde vesicle-mediated transport, Golgi to endoplasmic reticulum"/>
    <property type="evidence" value="ECO:0000318"/>
    <property type="project" value="GO_Central"/>
</dbReference>
<dbReference type="CDD" id="cd00154">
    <property type="entry name" value="Rab"/>
    <property type="match status" value="1"/>
</dbReference>
<evidence type="ECO:0000313" key="2">
    <source>
        <dbReference type="EMBL" id="EAX90953.1"/>
    </source>
</evidence>
<dbReference type="InterPro" id="IPR005225">
    <property type="entry name" value="Small_GTP-bd"/>
</dbReference>
<dbReference type="VEuPathDB" id="TrichDB:TVAGG3_0172150"/>
<dbReference type="eggNOG" id="KOG0094">
    <property type="taxonomic scope" value="Eukaryota"/>
</dbReference>
<dbReference type="OrthoDB" id="265044at2759"/>
<evidence type="ECO:0000256" key="1">
    <source>
        <dbReference type="ARBA" id="ARBA00022741"/>
    </source>
</evidence>
<keyword evidence="3" id="KW-1185">Reference proteome</keyword>
<dbReference type="STRING" id="5722.A2FVW8"/>
<dbReference type="SMR" id="A2FVW8"/>
<dbReference type="NCBIfam" id="TIGR00231">
    <property type="entry name" value="small_GTP"/>
    <property type="match status" value="1"/>
</dbReference>
<dbReference type="Gene3D" id="3.40.50.300">
    <property type="entry name" value="P-loop containing nucleotide triphosphate hydrolases"/>
    <property type="match status" value="1"/>
</dbReference>
<dbReference type="InterPro" id="IPR027417">
    <property type="entry name" value="P-loop_NTPase"/>
</dbReference>
<dbReference type="Pfam" id="PF00071">
    <property type="entry name" value="Ras"/>
    <property type="match status" value="1"/>
</dbReference>
<proteinExistence type="predicted"/>
<dbReference type="EMBL" id="DS114070">
    <property type="protein sequence ID" value="EAX90953.1"/>
    <property type="molecule type" value="Genomic_DNA"/>
</dbReference>
<dbReference type="SMART" id="SM00175">
    <property type="entry name" value="RAB"/>
    <property type="match status" value="1"/>
</dbReference>
<dbReference type="FunFam" id="3.40.50.300:FF:001773">
    <property type="entry name" value="Small GTP-binding protein, putative"/>
    <property type="match status" value="1"/>
</dbReference>
<dbReference type="GO" id="GO:0012505">
    <property type="term" value="C:endomembrane system"/>
    <property type="evidence" value="ECO:0000318"/>
    <property type="project" value="GO_Central"/>
</dbReference>
<dbReference type="GO" id="GO:0005794">
    <property type="term" value="C:Golgi apparatus"/>
    <property type="evidence" value="ECO:0000318"/>
    <property type="project" value="GO_Central"/>
</dbReference>
<reference evidence="2" key="1">
    <citation type="submission" date="2006-10" db="EMBL/GenBank/DDBJ databases">
        <authorList>
            <person name="Amadeo P."/>
            <person name="Zhao Q."/>
            <person name="Wortman J."/>
            <person name="Fraser-Liggett C."/>
            <person name="Carlton J."/>
        </authorList>
    </citation>
    <scope>NUCLEOTIDE SEQUENCE</scope>
    <source>
        <strain evidence="2">G3</strain>
    </source>
</reference>
<dbReference type="SMART" id="SM00173">
    <property type="entry name" value="RAS"/>
    <property type="match status" value="1"/>
</dbReference>
<dbReference type="Proteomes" id="UP000001542">
    <property type="component" value="Unassembled WGS sequence"/>
</dbReference>
<dbReference type="RefSeq" id="XP_001303883.1">
    <property type="nucleotide sequence ID" value="XM_001303882.1"/>
</dbReference>
<dbReference type="GO" id="GO:0006886">
    <property type="term" value="P:intracellular protein transport"/>
    <property type="evidence" value="ECO:0000318"/>
    <property type="project" value="GO_Central"/>
</dbReference>
<dbReference type="GO" id="GO:0005525">
    <property type="term" value="F:GTP binding"/>
    <property type="evidence" value="ECO:0007669"/>
    <property type="project" value="InterPro"/>
</dbReference>
<dbReference type="GO" id="GO:0042147">
    <property type="term" value="P:retrograde transport, endosome to Golgi"/>
    <property type="evidence" value="ECO:0000318"/>
    <property type="project" value="GO_Central"/>
</dbReference>
<dbReference type="InterPro" id="IPR001806">
    <property type="entry name" value="Small_GTPase"/>
</dbReference>
<dbReference type="InParanoid" id="A2FVW8"/>
<protein>
    <submittedName>
        <fullName evidence="2">Small GTP-binding protein, putative</fullName>
    </submittedName>
</protein>
<dbReference type="PANTHER" id="PTHR47978">
    <property type="match status" value="1"/>
</dbReference>
<dbReference type="GO" id="GO:0006891">
    <property type="term" value="P:intra-Golgi vesicle-mediated transport"/>
    <property type="evidence" value="ECO:0000318"/>
    <property type="project" value="GO_Central"/>
</dbReference>
<gene>
    <name evidence="2" type="ORF">TVAG_002260</name>
</gene>
<evidence type="ECO:0000313" key="3">
    <source>
        <dbReference type="Proteomes" id="UP000001542"/>
    </source>
</evidence>
<dbReference type="PRINTS" id="PR00449">
    <property type="entry name" value="RASTRNSFRMNG"/>
</dbReference>
<dbReference type="PROSITE" id="PS51419">
    <property type="entry name" value="RAB"/>
    <property type="match status" value="1"/>
</dbReference>
<accession>A2FVW8</accession>
<dbReference type="GO" id="GO:0005829">
    <property type="term" value="C:cytosol"/>
    <property type="evidence" value="ECO:0007669"/>
    <property type="project" value="GOC"/>
</dbReference>
<reference evidence="2" key="2">
    <citation type="journal article" date="2007" name="Science">
        <title>Draft genome sequence of the sexually transmitted pathogen Trichomonas vaginalis.</title>
        <authorList>
            <person name="Carlton J.M."/>
            <person name="Hirt R.P."/>
            <person name="Silva J.C."/>
            <person name="Delcher A.L."/>
            <person name="Schatz M."/>
            <person name="Zhao Q."/>
            <person name="Wortman J.R."/>
            <person name="Bidwell S.L."/>
            <person name="Alsmark U.C.M."/>
            <person name="Besteiro S."/>
            <person name="Sicheritz-Ponten T."/>
            <person name="Noel C.J."/>
            <person name="Dacks J.B."/>
            <person name="Foster P.G."/>
            <person name="Simillion C."/>
            <person name="Van de Peer Y."/>
            <person name="Miranda-Saavedra D."/>
            <person name="Barton G.J."/>
            <person name="Westrop G.D."/>
            <person name="Mueller S."/>
            <person name="Dessi D."/>
            <person name="Fiori P.L."/>
            <person name="Ren Q."/>
            <person name="Paulsen I."/>
            <person name="Zhang H."/>
            <person name="Bastida-Corcuera F.D."/>
            <person name="Simoes-Barbosa A."/>
            <person name="Brown M.T."/>
            <person name="Hayes R.D."/>
            <person name="Mukherjee M."/>
            <person name="Okumura C.Y."/>
            <person name="Schneider R."/>
            <person name="Smith A.J."/>
            <person name="Vanacova S."/>
            <person name="Villalvazo M."/>
            <person name="Haas B.J."/>
            <person name="Pertea M."/>
            <person name="Feldblyum T.V."/>
            <person name="Utterback T.R."/>
            <person name="Shu C.L."/>
            <person name="Osoegawa K."/>
            <person name="de Jong P.J."/>
            <person name="Hrdy I."/>
            <person name="Horvathova L."/>
            <person name="Zubacova Z."/>
            <person name="Dolezal P."/>
            <person name="Malik S.B."/>
            <person name="Logsdon J.M. Jr."/>
            <person name="Henze K."/>
            <person name="Gupta A."/>
            <person name="Wang C.C."/>
            <person name="Dunne R.L."/>
            <person name="Upcroft J.A."/>
            <person name="Upcroft P."/>
            <person name="White O."/>
            <person name="Salzberg S.L."/>
            <person name="Tang P."/>
            <person name="Chiu C.-H."/>
            <person name="Lee Y.-S."/>
            <person name="Embley T.M."/>
            <person name="Coombs G.H."/>
            <person name="Mottram J.C."/>
            <person name="Tachezy J."/>
            <person name="Fraser-Liggett C.M."/>
            <person name="Johnson P.J."/>
        </authorList>
    </citation>
    <scope>NUCLEOTIDE SEQUENCE [LARGE SCALE GENOMIC DNA]</scope>
    <source>
        <strain evidence="2">G3</strain>
    </source>
</reference>
<dbReference type="VEuPathDB" id="TrichDB:TVAG_002260"/>
<dbReference type="SUPFAM" id="SSF52540">
    <property type="entry name" value="P-loop containing nucleoside triphosphate hydrolases"/>
    <property type="match status" value="1"/>
</dbReference>
<dbReference type="SMART" id="SM00174">
    <property type="entry name" value="RHO"/>
    <property type="match status" value="1"/>
</dbReference>
<dbReference type="KEGG" id="tva:4748645"/>
<organism evidence="2 3">
    <name type="scientific">Trichomonas vaginalis (strain ATCC PRA-98 / G3)</name>
    <dbReference type="NCBI Taxonomy" id="412133"/>
    <lineage>
        <taxon>Eukaryota</taxon>
        <taxon>Metamonada</taxon>
        <taxon>Parabasalia</taxon>
        <taxon>Trichomonadida</taxon>
        <taxon>Trichomonadidae</taxon>
        <taxon>Trichomonas</taxon>
    </lineage>
</organism>
<sequence>MKICETVPEGKVIVVGCAGVGKTSIINMYTTKSFASDTQSTIAATYVQMRVLTERGEVVLNLWDTAGQERFKSLIPMYSRNSSAAIIVTDLTNHDSLVQGENWYKMVKDNCPISCKVYIVANKVDLPPGYSQNEFEEWAKSKDVPYFFTSAKQHETVVPLFQRIADDLAALPTHFTPVSQVPKQEKEKHSECC</sequence>
<dbReference type="GO" id="GO:0003924">
    <property type="term" value="F:GTPase activity"/>
    <property type="evidence" value="ECO:0000318"/>
    <property type="project" value="GO_Central"/>
</dbReference>
<name>A2FVW8_TRIV3</name>
<dbReference type="AlphaFoldDB" id="A2FVW8"/>